<keyword evidence="1" id="KW-1133">Transmembrane helix</keyword>
<sequence length="74" mass="8606">MNPNEFKSGMGPMTDRLLNGILDVISKENFSQRFTQIVNDRVQPYVHIGMFMYAVVIVLLLVIIYLLYDKKKII</sequence>
<keyword evidence="1" id="KW-0472">Membrane</keyword>
<accession>A0A6C0C9B4</accession>
<dbReference type="EMBL" id="MN739362">
    <property type="protein sequence ID" value="QHT01031.1"/>
    <property type="molecule type" value="Genomic_DNA"/>
</dbReference>
<evidence type="ECO:0000256" key="1">
    <source>
        <dbReference type="SAM" id="Phobius"/>
    </source>
</evidence>
<proteinExistence type="predicted"/>
<dbReference type="AlphaFoldDB" id="A0A6C0C9B4"/>
<reference evidence="2" key="1">
    <citation type="journal article" date="2020" name="Nature">
        <title>Giant virus diversity and host interactions through global metagenomics.</title>
        <authorList>
            <person name="Schulz F."/>
            <person name="Roux S."/>
            <person name="Paez-Espino D."/>
            <person name="Jungbluth S."/>
            <person name="Walsh D.A."/>
            <person name="Denef V.J."/>
            <person name="McMahon K.D."/>
            <person name="Konstantinidis K.T."/>
            <person name="Eloe-Fadrosh E.A."/>
            <person name="Kyrpides N.C."/>
            <person name="Woyke T."/>
        </authorList>
    </citation>
    <scope>NUCLEOTIDE SEQUENCE</scope>
    <source>
        <strain evidence="2">GVMAG-M-3300020192-26</strain>
    </source>
</reference>
<organism evidence="2">
    <name type="scientific">viral metagenome</name>
    <dbReference type="NCBI Taxonomy" id="1070528"/>
    <lineage>
        <taxon>unclassified sequences</taxon>
        <taxon>metagenomes</taxon>
        <taxon>organismal metagenomes</taxon>
    </lineage>
</organism>
<name>A0A6C0C9B4_9ZZZZ</name>
<feature type="transmembrane region" description="Helical" evidence="1">
    <location>
        <begin position="45"/>
        <end position="68"/>
    </location>
</feature>
<evidence type="ECO:0000313" key="2">
    <source>
        <dbReference type="EMBL" id="QHT01031.1"/>
    </source>
</evidence>
<keyword evidence="1" id="KW-0812">Transmembrane</keyword>
<protein>
    <submittedName>
        <fullName evidence="2">Uncharacterized protein</fullName>
    </submittedName>
</protein>